<organism evidence="1 2">
    <name type="scientific">Araneus ventricosus</name>
    <name type="common">Orbweaver spider</name>
    <name type="synonym">Epeira ventricosa</name>
    <dbReference type="NCBI Taxonomy" id="182803"/>
    <lineage>
        <taxon>Eukaryota</taxon>
        <taxon>Metazoa</taxon>
        <taxon>Ecdysozoa</taxon>
        <taxon>Arthropoda</taxon>
        <taxon>Chelicerata</taxon>
        <taxon>Arachnida</taxon>
        <taxon>Araneae</taxon>
        <taxon>Araneomorphae</taxon>
        <taxon>Entelegynae</taxon>
        <taxon>Araneoidea</taxon>
        <taxon>Araneidae</taxon>
        <taxon>Araneus</taxon>
    </lineage>
</organism>
<dbReference type="AlphaFoldDB" id="A0A4Y2NDR1"/>
<keyword evidence="2" id="KW-1185">Reference proteome</keyword>
<dbReference type="EMBL" id="BGPR01009037">
    <property type="protein sequence ID" value="GBN37545.1"/>
    <property type="molecule type" value="Genomic_DNA"/>
</dbReference>
<evidence type="ECO:0000313" key="2">
    <source>
        <dbReference type="Proteomes" id="UP000499080"/>
    </source>
</evidence>
<name>A0A4Y2NDR1_ARAVE</name>
<protein>
    <submittedName>
        <fullName evidence="1">Uncharacterized protein</fullName>
    </submittedName>
</protein>
<comment type="caution">
    <text evidence="1">The sequence shown here is derived from an EMBL/GenBank/DDBJ whole genome shotgun (WGS) entry which is preliminary data.</text>
</comment>
<gene>
    <name evidence="1" type="ORF">AVEN_135909_1</name>
</gene>
<dbReference type="Proteomes" id="UP000499080">
    <property type="component" value="Unassembled WGS sequence"/>
</dbReference>
<reference evidence="1 2" key="1">
    <citation type="journal article" date="2019" name="Sci. Rep.">
        <title>Orb-weaving spider Araneus ventricosus genome elucidates the spidroin gene catalogue.</title>
        <authorList>
            <person name="Kono N."/>
            <person name="Nakamura H."/>
            <person name="Ohtoshi R."/>
            <person name="Moran D.A.P."/>
            <person name="Shinohara A."/>
            <person name="Yoshida Y."/>
            <person name="Fujiwara M."/>
            <person name="Mori M."/>
            <person name="Tomita M."/>
            <person name="Arakawa K."/>
        </authorList>
    </citation>
    <scope>NUCLEOTIDE SEQUENCE [LARGE SCALE GENOMIC DNA]</scope>
</reference>
<accession>A0A4Y2NDR1</accession>
<sequence length="124" mass="14611">MKSTRTRAKNDVIGSRRSEPIILSNFLSQFYQGRVCKYAHGWLWLSGESILPSRRSYFTSTTTIRRIGNEQHWVSKLFPGLHQFSSDFCIDEWFWSDVRQTEWNGMIVNVTLSRPSTSQINWIF</sequence>
<evidence type="ECO:0000313" key="1">
    <source>
        <dbReference type="EMBL" id="GBN37545.1"/>
    </source>
</evidence>
<proteinExistence type="predicted"/>